<keyword evidence="2" id="KW-0963">Cytoplasm</keyword>
<gene>
    <name evidence="2" type="primary">proC</name>
    <name evidence="6" type="ORF">AZF04_04325</name>
</gene>
<dbReference type="InterPro" id="IPR008927">
    <property type="entry name" value="6-PGluconate_DH-like_C_sf"/>
</dbReference>
<keyword evidence="2" id="KW-0641">Proline biosynthesis</keyword>
<accession>A0A162E852</accession>
<comment type="caution">
    <text evidence="6">The sequence shown here is derived from an EMBL/GenBank/DDBJ whole genome shotgun (WGS) entry which is preliminary data.</text>
</comment>
<dbReference type="GO" id="GO:0055129">
    <property type="term" value="P:L-proline biosynthetic process"/>
    <property type="evidence" value="ECO:0007669"/>
    <property type="project" value="UniProtKB-UniRule"/>
</dbReference>
<dbReference type="OrthoDB" id="9805754at2"/>
<dbReference type="EC" id="1.5.1.2" evidence="2"/>
<evidence type="ECO:0000259" key="4">
    <source>
        <dbReference type="Pfam" id="PF03807"/>
    </source>
</evidence>
<dbReference type="PANTHER" id="PTHR11645">
    <property type="entry name" value="PYRROLINE-5-CARBOXYLATE REDUCTASE"/>
    <property type="match status" value="1"/>
</dbReference>
<proteinExistence type="inferred from homology"/>
<dbReference type="HAMAP" id="MF_01925">
    <property type="entry name" value="P5C_reductase"/>
    <property type="match status" value="1"/>
</dbReference>
<feature type="domain" description="Pyrroline-5-carboxylate reductase dimerisation" evidence="5">
    <location>
        <begin position="160"/>
        <end position="260"/>
    </location>
</feature>
<feature type="domain" description="Pyrroline-5-carboxylate reductase catalytic N-terminal" evidence="4">
    <location>
        <begin position="2"/>
        <end position="97"/>
    </location>
</feature>
<comment type="function">
    <text evidence="2">Catalyzes the reduction of 1-pyrroline-5-carboxylate (PCA) to L-proline.</text>
</comment>
<dbReference type="GO" id="GO:0004735">
    <property type="term" value="F:pyrroline-5-carboxylate reductase activity"/>
    <property type="evidence" value="ECO:0007669"/>
    <property type="project" value="UniProtKB-UniRule"/>
</dbReference>
<comment type="similarity">
    <text evidence="1 2">Belongs to the pyrroline-5-carboxylate reductase family.</text>
</comment>
<dbReference type="InterPro" id="IPR036291">
    <property type="entry name" value="NAD(P)-bd_dom_sf"/>
</dbReference>
<evidence type="ECO:0000256" key="1">
    <source>
        <dbReference type="ARBA" id="ARBA00005525"/>
    </source>
</evidence>
<dbReference type="Gene3D" id="1.10.3730.10">
    <property type="entry name" value="ProC C-terminal domain-like"/>
    <property type="match status" value="1"/>
</dbReference>
<dbReference type="InterPro" id="IPR029036">
    <property type="entry name" value="P5CR_dimer"/>
</dbReference>
<dbReference type="InterPro" id="IPR000304">
    <property type="entry name" value="Pyrroline-COOH_reductase"/>
</dbReference>
<feature type="binding site" evidence="3">
    <location>
        <begin position="6"/>
        <end position="11"/>
    </location>
    <ligand>
        <name>NADP(+)</name>
        <dbReference type="ChEBI" id="CHEBI:58349"/>
    </ligand>
</feature>
<dbReference type="SUPFAM" id="SSF51735">
    <property type="entry name" value="NAD(P)-binding Rossmann-fold domains"/>
    <property type="match status" value="1"/>
</dbReference>
<evidence type="ECO:0000313" key="6">
    <source>
        <dbReference type="EMBL" id="KYG32005.1"/>
    </source>
</evidence>
<dbReference type="SUPFAM" id="SSF48179">
    <property type="entry name" value="6-phosphogluconate dehydrogenase C-terminal domain-like"/>
    <property type="match status" value="1"/>
</dbReference>
<dbReference type="STRING" id="519424.AZF04_04325"/>
<evidence type="ECO:0000313" key="7">
    <source>
        <dbReference type="Proteomes" id="UP000075806"/>
    </source>
</evidence>
<dbReference type="PANTHER" id="PTHR11645:SF51">
    <property type="entry name" value="COME OPERON PROTEIN 4"/>
    <property type="match status" value="1"/>
</dbReference>
<dbReference type="GO" id="GO:0005737">
    <property type="term" value="C:cytoplasm"/>
    <property type="evidence" value="ECO:0007669"/>
    <property type="project" value="UniProtKB-SubCell"/>
</dbReference>
<evidence type="ECO:0000259" key="5">
    <source>
        <dbReference type="Pfam" id="PF14748"/>
    </source>
</evidence>
<comment type="pathway">
    <text evidence="2">Amino-acid biosynthesis; L-proline biosynthesis; L-proline from L-glutamate 5-semialdehyde: step 1/1.</text>
</comment>
<keyword evidence="2" id="KW-0560">Oxidoreductase</keyword>
<organism evidence="6 7">
    <name type="scientific">Alkalihalobacillus trypoxylicola</name>
    <dbReference type="NCBI Taxonomy" id="519424"/>
    <lineage>
        <taxon>Bacteria</taxon>
        <taxon>Bacillati</taxon>
        <taxon>Bacillota</taxon>
        <taxon>Bacilli</taxon>
        <taxon>Bacillales</taxon>
        <taxon>Bacillaceae</taxon>
        <taxon>Alkalihalobacillus</taxon>
    </lineage>
</organism>
<dbReference type="Proteomes" id="UP000075806">
    <property type="component" value="Unassembled WGS sequence"/>
</dbReference>
<dbReference type="InterPro" id="IPR053790">
    <property type="entry name" value="P5CR-like_CS"/>
</dbReference>
<dbReference type="EMBL" id="LTAO01000012">
    <property type="protein sequence ID" value="KYG32005.1"/>
    <property type="molecule type" value="Genomic_DNA"/>
</dbReference>
<name>A0A162E852_9BACI</name>
<keyword evidence="2" id="KW-0028">Amino-acid biosynthesis</keyword>
<dbReference type="AlphaFoldDB" id="A0A162E852"/>
<dbReference type="PIRSF" id="PIRSF000193">
    <property type="entry name" value="Pyrrol-5-carb_rd"/>
    <property type="match status" value="1"/>
</dbReference>
<dbReference type="RefSeq" id="WP_061948347.1">
    <property type="nucleotide sequence ID" value="NZ_LTAO01000012.1"/>
</dbReference>
<keyword evidence="7" id="KW-1185">Reference proteome</keyword>
<keyword evidence="2 3" id="KW-0521">NADP</keyword>
<dbReference type="NCBIfam" id="NF005814">
    <property type="entry name" value="PRK07680.1"/>
    <property type="match status" value="1"/>
</dbReference>
<dbReference type="UniPathway" id="UPA00098">
    <property type="reaction ID" value="UER00361"/>
</dbReference>
<protein>
    <recommendedName>
        <fullName evidence="2">Pyrroline-5-carboxylate reductase</fullName>
        <shortName evidence="2">P5C reductase</shortName>
        <shortName evidence="2">P5CR</shortName>
        <ecNumber evidence="2">1.5.1.2</ecNumber>
    </recommendedName>
    <alternativeName>
        <fullName evidence="2">PCA reductase</fullName>
    </alternativeName>
</protein>
<dbReference type="PROSITE" id="PS00521">
    <property type="entry name" value="P5CR"/>
    <property type="match status" value="1"/>
</dbReference>
<comment type="catalytic activity">
    <reaction evidence="2">
        <text>L-proline + NADP(+) = (S)-1-pyrroline-5-carboxylate + NADPH + 2 H(+)</text>
        <dbReference type="Rhea" id="RHEA:14109"/>
        <dbReference type="ChEBI" id="CHEBI:15378"/>
        <dbReference type="ChEBI" id="CHEBI:17388"/>
        <dbReference type="ChEBI" id="CHEBI:57783"/>
        <dbReference type="ChEBI" id="CHEBI:58349"/>
        <dbReference type="ChEBI" id="CHEBI:60039"/>
        <dbReference type="EC" id="1.5.1.2"/>
    </reaction>
</comment>
<dbReference type="Pfam" id="PF03807">
    <property type="entry name" value="F420_oxidored"/>
    <property type="match status" value="1"/>
</dbReference>
<dbReference type="Pfam" id="PF14748">
    <property type="entry name" value="P5CR_dimer"/>
    <property type="match status" value="1"/>
</dbReference>
<dbReference type="Gene3D" id="3.40.50.720">
    <property type="entry name" value="NAD(P)-binding Rossmann-like Domain"/>
    <property type="match status" value="1"/>
</dbReference>
<evidence type="ECO:0000256" key="3">
    <source>
        <dbReference type="PIRSR" id="PIRSR000193-1"/>
    </source>
</evidence>
<sequence length="273" mass="30450">MKIGIIGTGSMGTILIESWIDSKKICSEQFIIYNRSHEKTAEIENRFPSITVATNAKQVLSQSDICFICVKPPQFPTVINEIKEVATKDHFIVSITSPITVSQLEEQIDCKVARAIPSILNRVQSGSSLISFGDSCTASDQKILKELMNSISEPLLIQEDITRVASDIICCGPAFFSYLLQEFIYGAVRQTNISEEEATILATDMLIGMGKLLEKRHFTLTTLQERVCVPGGITGEGLKVLENELGSLFDHLFQQTHAKYDQERIKINQLFQE</sequence>
<comment type="subcellular location">
    <subcellularLocation>
        <location evidence="2">Cytoplasm</location>
    </subcellularLocation>
</comment>
<comment type="catalytic activity">
    <reaction evidence="2">
        <text>L-proline + NAD(+) = (S)-1-pyrroline-5-carboxylate + NADH + 2 H(+)</text>
        <dbReference type="Rhea" id="RHEA:14105"/>
        <dbReference type="ChEBI" id="CHEBI:15378"/>
        <dbReference type="ChEBI" id="CHEBI:17388"/>
        <dbReference type="ChEBI" id="CHEBI:57540"/>
        <dbReference type="ChEBI" id="CHEBI:57945"/>
        <dbReference type="ChEBI" id="CHEBI:60039"/>
        <dbReference type="EC" id="1.5.1.2"/>
    </reaction>
</comment>
<reference evidence="6" key="1">
    <citation type="submission" date="2016-02" db="EMBL/GenBank/DDBJ databases">
        <title>Genome sequence of Bacillus trypoxylicola KCTC 13244(T).</title>
        <authorList>
            <person name="Jeong H."/>
            <person name="Park S.-H."/>
            <person name="Choi S.-K."/>
        </authorList>
    </citation>
    <scope>NUCLEOTIDE SEQUENCE [LARGE SCALE GENOMIC DNA]</scope>
    <source>
        <strain evidence="6">KCTC 13244</strain>
    </source>
</reference>
<evidence type="ECO:0000256" key="2">
    <source>
        <dbReference type="HAMAP-Rule" id="MF_01925"/>
    </source>
</evidence>
<dbReference type="InterPro" id="IPR028939">
    <property type="entry name" value="P5C_Rdtase_cat_N"/>
</dbReference>